<evidence type="ECO:0000256" key="4">
    <source>
        <dbReference type="ARBA" id="ARBA00023002"/>
    </source>
</evidence>
<dbReference type="PANTHER" id="PTHR43557">
    <property type="entry name" value="APOPTOSIS-INDUCING FACTOR 1"/>
    <property type="match status" value="1"/>
</dbReference>
<dbReference type="PANTHER" id="PTHR43557:SF2">
    <property type="entry name" value="RIESKE DOMAIN-CONTAINING PROTEIN-RELATED"/>
    <property type="match status" value="1"/>
</dbReference>
<keyword evidence="8" id="KW-1185">Reference proteome</keyword>
<comment type="cofactor">
    <cofactor evidence="1">
        <name>FAD</name>
        <dbReference type="ChEBI" id="CHEBI:57692"/>
    </cofactor>
</comment>
<keyword evidence="3" id="KW-0274">FAD</keyword>
<dbReference type="InterPro" id="IPR028202">
    <property type="entry name" value="Reductase_C"/>
</dbReference>
<dbReference type="PRINTS" id="PR00368">
    <property type="entry name" value="FADPNR"/>
</dbReference>
<dbReference type="InterPro" id="IPR016156">
    <property type="entry name" value="FAD/NAD-linked_Rdtase_dimer_sf"/>
</dbReference>
<evidence type="ECO:0000259" key="6">
    <source>
        <dbReference type="Pfam" id="PF14759"/>
    </source>
</evidence>
<protein>
    <submittedName>
        <fullName evidence="7">FAD-dependent oxidoreductase</fullName>
    </submittedName>
</protein>
<keyword evidence="2" id="KW-0285">Flavoprotein</keyword>
<dbReference type="RefSeq" id="WP_207338949.1">
    <property type="nucleotide sequence ID" value="NZ_CP074405.1"/>
</dbReference>
<dbReference type="InterPro" id="IPR050446">
    <property type="entry name" value="FAD-oxidoreductase/Apoptosis"/>
</dbReference>
<dbReference type="Pfam" id="PF07992">
    <property type="entry name" value="Pyr_redox_2"/>
    <property type="match status" value="1"/>
</dbReference>
<proteinExistence type="predicted"/>
<dbReference type="Proteomes" id="UP000677804">
    <property type="component" value="Chromosome"/>
</dbReference>
<organism evidence="7 8">
    <name type="scientific">Cellulomonas wangleii</name>
    <dbReference type="NCBI Taxonomy" id="2816956"/>
    <lineage>
        <taxon>Bacteria</taxon>
        <taxon>Bacillati</taxon>
        <taxon>Actinomycetota</taxon>
        <taxon>Actinomycetes</taxon>
        <taxon>Micrococcales</taxon>
        <taxon>Cellulomonadaceae</taxon>
        <taxon>Cellulomonas</taxon>
    </lineage>
</organism>
<dbReference type="SUPFAM" id="SSF55424">
    <property type="entry name" value="FAD/NAD-linked reductases, dimerisation (C-terminal) domain"/>
    <property type="match status" value="1"/>
</dbReference>
<reference evidence="7 8" key="1">
    <citation type="submission" date="2021-05" db="EMBL/GenBank/DDBJ databases">
        <title>Novel species in genus Cellulomonas.</title>
        <authorList>
            <person name="Zhang G."/>
        </authorList>
    </citation>
    <scope>NUCLEOTIDE SEQUENCE [LARGE SCALE GENOMIC DNA]</scope>
    <source>
        <strain evidence="8">zg-ZUI222</strain>
    </source>
</reference>
<evidence type="ECO:0000256" key="3">
    <source>
        <dbReference type="ARBA" id="ARBA00022827"/>
    </source>
</evidence>
<evidence type="ECO:0000259" key="5">
    <source>
        <dbReference type="Pfam" id="PF07992"/>
    </source>
</evidence>
<keyword evidence="4" id="KW-0560">Oxidoreductase</keyword>
<gene>
    <name evidence="7" type="ORF">KG103_12735</name>
</gene>
<dbReference type="Gene3D" id="3.50.50.60">
    <property type="entry name" value="FAD/NAD(P)-binding domain"/>
    <property type="match status" value="2"/>
</dbReference>
<accession>A0ABX8D353</accession>
<dbReference type="PRINTS" id="PR00411">
    <property type="entry name" value="PNDRDTASEI"/>
</dbReference>
<evidence type="ECO:0000313" key="8">
    <source>
        <dbReference type="Proteomes" id="UP000677804"/>
    </source>
</evidence>
<dbReference type="Pfam" id="PF14759">
    <property type="entry name" value="Reductase_C"/>
    <property type="match status" value="1"/>
</dbReference>
<dbReference type="InterPro" id="IPR036188">
    <property type="entry name" value="FAD/NAD-bd_sf"/>
</dbReference>
<dbReference type="InterPro" id="IPR023753">
    <property type="entry name" value="FAD/NAD-binding_dom"/>
</dbReference>
<dbReference type="Gene3D" id="3.30.390.30">
    <property type="match status" value="1"/>
</dbReference>
<dbReference type="EMBL" id="CP074405">
    <property type="protein sequence ID" value="QVI61345.1"/>
    <property type="molecule type" value="Genomic_DNA"/>
</dbReference>
<evidence type="ECO:0000256" key="1">
    <source>
        <dbReference type="ARBA" id="ARBA00001974"/>
    </source>
</evidence>
<feature type="domain" description="FAD/NAD(P)-binding" evidence="5">
    <location>
        <begin position="18"/>
        <end position="293"/>
    </location>
</feature>
<dbReference type="SUPFAM" id="SSF51905">
    <property type="entry name" value="FAD/NAD(P)-binding domain"/>
    <property type="match status" value="1"/>
</dbReference>
<name>A0ABX8D353_9CELL</name>
<evidence type="ECO:0000256" key="2">
    <source>
        <dbReference type="ARBA" id="ARBA00022630"/>
    </source>
</evidence>
<evidence type="ECO:0000313" key="7">
    <source>
        <dbReference type="EMBL" id="QVI61345.1"/>
    </source>
</evidence>
<sequence>MTSDPQPAPGSPAPVPPDVLVVGGGLAALRTVAALREHGYDGTVRVLGSEGVEPYDRPPLSKHLLDRPTPAWLADDLGHDLHALADEVHLDRPARSLRAADGGGAVVTTDRGDVAAACVVLATGAHAVTVPGWRARTLHTAADADALRTALGAPARRLVVVGAGWIGAEVAGVAAAAGHAVTVLEARPAPLTAALGDHVGGLTVPWYAAAGVDLRTGVQVAGVDDRSVHLADGTHVPADAVLVAVGARPATQWLTGAVPLRGGAVPVDESYRVLGASGPLPGLHAVGDVAVRRSRRHGWVAGGHWDEALHGPDVLVRRLLGVPVAGPEATPYVFSTQLGHDLTLFGLPGGDDTVTILGDPAADGWTALWHRDDTVTGVLVVDRPRDVGAARRLLARDDLPRVALPDAAALPDDLRTLLRAVPAT</sequence>
<feature type="domain" description="Reductase C-terminal" evidence="6">
    <location>
        <begin position="334"/>
        <end position="400"/>
    </location>
</feature>